<reference evidence="15 16" key="1">
    <citation type="journal article" date="2019" name="Int. J. Syst. Evol. Microbiol.">
        <title>The Global Catalogue of Microorganisms (GCM) 10K type strain sequencing project: providing services to taxonomists for standard genome sequencing and annotation.</title>
        <authorList>
            <consortium name="The Broad Institute Genomics Platform"/>
            <consortium name="The Broad Institute Genome Sequencing Center for Infectious Disease"/>
            <person name="Wu L."/>
            <person name="Ma J."/>
        </authorList>
    </citation>
    <scope>NUCLEOTIDE SEQUENCE [LARGE SCALE GENOMIC DNA]</scope>
    <source>
        <strain evidence="15 16">JCM 16328</strain>
    </source>
</reference>
<evidence type="ECO:0000259" key="13">
    <source>
        <dbReference type="Pfam" id="PF02558"/>
    </source>
</evidence>
<sequence length="301" mass="30836">MEIVVFGAGSLGSLLGGLLAREHAVTLVGRDPHVATVAESGLRISNRIDAAVEPAATTDGTNLNAELAVVTVKAYDTDQAATALAAGSFDAALSLQNGLGNEATLANALDCEVLAGTATYGARLIEPGHAECTGVGEIVLGAPSGGASPQAERIAGAFRDADVETSASGSMPHRLWEKVAVNAGINPVTALARVPNGALAAPPARDIARRAAKETARTARAEGVDLSTDAALAALERVVETTAENRSSMLQDVAAGRRTEIDAVSEAVVERAEDHGIDAPTNELLAGVVRSWERERGLREP</sequence>
<protein>
    <recommendedName>
        <fullName evidence="4 12">2-dehydropantoate 2-reductase</fullName>
        <ecNumber evidence="3 12">1.1.1.169</ecNumber>
    </recommendedName>
    <alternativeName>
        <fullName evidence="8 12">Ketopantoate reductase</fullName>
    </alternativeName>
</protein>
<evidence type="ECO:0000256" key="10">
    <source>
        <dbReference type="ARBA" id="ARBA00048196"/>
    </source>
</evidence>
<feature type="domain" description="Ketopantoate reductase N-terminal" evidence="13">
    <location>
        <begin position="3"/>
        <end position="143"/>
    </location>
</feature>
<evidence type="ECO:0000256" key="2">
    <source>
        <dbReference type="ARBA" id="ARBA00007870"/>
    </source>
</evidence>
<evidence type="ECO:0000259" key="14">
    <source>
        <dbReference type="Pfam" id="PF08546"/>
    </source>
</evidence>
<dbReference type="NCBIfam" id="TIGR00745">
    <property type="entry name" value="apbA_panE"/>
    <property type="match status" value="1"/>
</dbReference>
<dbReference type="InterPro" id="IPR036291">
    <property type="entry name" value="NAD(P)-bd_dom_sf"/>
</dbReference>
<dbReference type="PANTHER" id="PTHR43765">
    <property type="entry name" value="2-DEHYDROPANTOATE 2-REDUCTASE-RELATED"/>
    <property type="match status" value="1"/>
</dbReference>
<evidence type="ECO:0000313" key="16">
    <source>
        <dbReference type="Proteomes" id="UP001500420"/>
    </source>
</evidence>
<evidence type="ECO:0000256" key="9">
    <source>
        <dbReference type="ARBA" id="ARBA00047506"/>
    </source>
</evidence>
<dbReference type="Gene3D" id="1.10.1040.10">
    <property type="entry name" value="N-(1-d-carboxylethyl)-l-norvaline Dehydrogenase, domain 2"/>
    <property type="match status" value="1"/>
</dbReference>
<comment type="caution">
    <text evidence="15">The sequence shown here is derived from an EMBL/GenBank/DDBJ whole genome shotgun (WGS) entry which is preliminary data.</text>
</comment>
<evidence type="ECO:0000256" key="8">
    <source>
        <dbReference type="ARBA" id="ARBA00032024"/>
    </source>
</evidence>
<feature type="domain" description="Ketopantoate reductase C-terminal" evidence="14">
    <location>
        <begin position="173"/>
        <end position="291"/>
    </location>
</feature>
<evidence type="ECO:0000256" key="6">
    <source>
        <dbReference type="ARBA" id="ARBA00022993"/>
    </source>
</evidence>
<dbReference type="InterPro" id="IPR050838">
    <property type="entry name" value="Ketopantoate_reductase"/>
</dbReference>
<dbReference type="GO" id="GO:0015937">
    <property type="term" value="P:coenzyme A biosynthetic process"/>
    <property type="evidence" value="ECO:0007669"/>
    <property type="project" value="UniProtKB-KW"/>
</dbReference>
<organism evidence="15 16">
    <name type="scientific">Natronoarchaeum mannanilyticum</name>
    <dbReference type="NCBI Taxonomy" id="926360"/>
    <lineage>
        <taxon>Archaea</taxon>
        <taxon>Methanobacteriati</taxon>
        <taxon>Methanobacteriota</taxon>
        <taxon>Stenosarchaea group</taxon>
        <taxon>Halobacteria</taxon>
        <taxon>Halobacteriales</taxon>
        <taxon>Natronoarchaeaceae</taxon>
    </lineage>
</organism>
<keyword evidence="5 12" id="KW-0521">NADP</keyword>
<evidence type="ECO:0000256" key="5">
    <source>
        <dbReference type="ARBA" id="ARBA00022857"/>
    </source>
</evidence>
<dbReference type="EC" id="1.1.1.169" evidence="3 12"/>
<dbReference type="AlphaFoldDB" id="A0AAV3T7Y1"/>
<dbReference type="GO" id="GO:0015940">
    <property type="term" value="P:pantothenate biosynthetic process"/>
    <property type="evidence" value="ECO:0007669"/>
    <property type="project" value="InterPro"/>
</dbReference>
<dbReference type="RefSeq" id="WP_343773078.1">
    <property type="nucleotide sequence ID" value="NZ_BAAADV010000001.1"/>
</dbReference>
<dbReference type="InterPro" id="IPR013332">
    <property type="entry name" value="KPR_N"/>
</dbReference>
<dbReference type="InterPro" id="IPR013752">
    <property type="entry name" value="KPA_reductase"/>
</dbReference>
<comment type="pathway">
    <text evidence="1 12">Cofactor biosynthesis; coenzyme A biosynthesis.</text>
</comment>
<gene>
    <name evidence="15" type="ORF">GCM10009020_12660</name>
</gene>
<comment type="catalytic activity">
    <reaction evidence="9">
        <text>(R)-pantoate + NADP(+) = 2-dehydropantoate + NADPH + H(+)</text>
        <dbReference type="Rhea" id="RHEA:16233"/>
        <dbReference type="ChEBI" id="CHEBI:11561"/>
        <dbReference type="ChEBI" id="CHEBI:15378"/>
        <dbReference type="ChEBI" id="CHEBI:15980"/>
        <dbReference type="ChEBI" id="CHEBI:57783"/>
        <dbReference type="ChEBI" id="CHEBI:58349"/>
        <dbReference type="EC" id="1.1.1.169"/>
    </reaction>
    <physiologicalReaction direction="right-to-left" evidence="9">
        <dbReference type="Rhea" id="RHEA:16235"/>
    </physiologicalReaction>
</comment>
<comment type="function">
    <text evidence="11">Catalyzes the NAD(P)H-dependent reduction of ketopantoate into pantoic acid.</text>
</comment>
<dbReference type="FunFam" id="1.10.1040.10:FF:000017">
    <property type="entry name" value="2-dehydropantoate 2-reductase"/>
    <property type="match status" value="1"/>
</dbReference>
<dbReference type="PANTHER" id="PTHR43765:SF2">
    <property type="entry name" value="2-DEHYDROPANTOATE 2-REDUCTASE"/>
    <property type="match status" value="1"/>
</dbReference>
<proteinExistence type="inferred from homology"/>
<dbReference type="SUPFAM" id="SSF48179">
    <property type="entry name" value="6-phosphogluconate dehydrogenase C-terminal domain-like"/>
    <property type="match status" value="1"/>
</dbReference>
<keyword evidence="16" id="KW-1185">Reference proteome</keyword>
<dbReference type="Pfam" id="PF02558">
    <property type="entry name" value="ApbA"/>
    <property type="match status" value="1"/>
</dbReference>
<evidence type="ECO:0000256" key="4">
    <source>
        <dbReference type="ARBA" id="ARBA00019465"/>
    </source>
</evidence>
<name>A0AAV3T7Y1_9EURY</name>
<evidence type="ECO:0000256" key="12">
    <source>
        <dbReference type="RuleBase" id="RU362068"/>
    </source>
</evidence>
<keyword evidence="7 12" id="KW-0560">Oxidoreductase</keyword>
<dbReference type="SUPFAM" id="SSF51735">
    <property type="entry name" value="NAD(P)-binding Rossmann-fold domains"/>
    <property type="match status" value="1"/>
</dbReference>
<dbReference type="EMBL" id="BAAADV010000001">
    <property type="protein sequence ID" value="GAA0668353.1"/>
    <property type="molecule type" value="Genomic_DNA"/>
</dbReference>
<dbReference type="Proteomes" id="UP001500420">
    <property type="component" value="Unassembled WGS sequence"/>
</dbReference>
<dbReference type="Pfam" id="PF08546">
    <property type="entry name" value="ApbA_C"/>
    <property type="match status" value="1"/>
</dbReference>
<dbReference type="GO" id="GO:0008677">
    <property type="term" value="F:2-dehydropantoate 2-reductase activity"/>
    <property type="evidence" value="ECO:0007669"/>
    <property type="project" value="UniProtKB-EC"/>
</dbReference>
<evidence type="ECO:0000256" key="3">
    <source>
        <dbReference type="ARBA" id="ARBA00013014"/>
    </source>
</evidence>
<comment type="function">
    <text evidence="12">Catalyzes the NADPH-dependent reduction of ketopantoate into pantoic acid.</text>
</comment>
<evidence type="ECO:0000256" key="11">
    <source>
        <dbReference type="ARBA" id="ARBA00056765"/>
    </source>
</evidence>
<dbReference type="GO" id="GO:0005737">
    <property type="term" value="C:cytoplasm"/>
    <property type="evidence" value="ECO:0007669"/>
    <property type="project" value="TreeGrafter"/>
</dbReference>
<evidence type="ECO:0000313" key="15">
    <source>
        <dbReference type="EMBL" id="GAA0668353.1"/>
    </source>
</evidence>
<comment type="similarity">
    <text evidence="2 12">Belongs to the ketopantoate reductase family.</text>
</comment>
<dbReference type="InterPro" id="IPR008927">
    <property type="entry name" value="6-PGluconate_DH-like_C_sf"/>
</dbReference>
<evidence type="ECO:0000256" key="7">
    <source>
        <dbReference type="ARBA" id="ARBA00023002"/>
    </source>
</evidence>
<comment type="catalytic activity">
    <reaction evidence="10">
        <text>(R)-pantoate + NAD(+) = 2-dehydropantoate + NADH + H(+)</text>
        <dbReference type="Rhea" id="RHEA:61292"/>
        <dbReference type="ChEBI" id="CHEBI:11561"/>
        <dbReference type="ChEBI" id="CHEBI:15378"/>
        <dbReference type="ChEBI" id="CHEBI:15980"/>
        <dbReference type="ChEBI" id="CHEBI:57540"/>
        <dbReference type="ChEBI" id="CHEBI:57945"/>
    </reaction>
    <physiologicalReaction direction="right-to-left" evidence="10">
        <dbReference type="Rhea" id="RHEA:61294"/>
    </physiologicalReaction>
</comment>
<dbReference type="GO" id="GO:0050661">
    <property type="term" value="F:NADP binding"/>
    <property type="evidence" value="ECO:0007669"/>
    <property type="project" value="TreeGrafter"/>
</dbReference>
<accession>A0AAV3T7Y1</accession>
<dbReference type="InterPro" id="IPR003710">
    <property type="entry name" value="ApbA"/>
</dbReference>
<dbReference type="Gene3D" id="3.40.50.720">
    <property type="entry name" value="NAD(P)-binding Rossmann-like Domain"/>
    <property type="match status" value="1"/>
</dbReference>
<dbReference type="InterPro" id="IPR013328">
    <property type="entry name" value="6PGD_dom2"/>
</dbReference>
<evidence type="ECO:0000256" key="1">
    <source>
        <dbReference type="ARBA" id="ARBA00004724"/>
    </source>
</evidence>
<keyword evidence="6 12" id="KW-0173">Coenzyme A biosynthesis</keyword>